<accession>A0ACD5X985</accession>
<evidence type="ECO:0000313" key="1">
    <source>
        <dbReference type="EnsemblPlants" id="AVESA.00010b.r2.4DG0759670.1.CDS"/>
    </source>
</evidence>
<organism evidence="1 2">
    <name type="scientific">Avena sativa</name>
    <name type="common">Oat</name>
    <dbReference type="NCBI Taxonomy" id="4498"/>
    <lineage>
        <taxon>Eukaryota</taxon>
        <taxon>Viridiplantae</taxon>
        <taxon>Streptophyta</taxon>
        <taxon>Embryophyta</taxon>
        <taxon>Tracheophyta</taxon>
        <taxon>Spermatophyta</taxon>
        <taxon>Magnoliopsida</taxon>
        <taxon>Liliopsida</taxon>
        <taxon>Poales</taxon>
        <taxon>Poaceae</taxon>
        <taxon>BOP clade</taxon>
        <taxon>Pooideae</taxon>
        <taxon>Poodae</taxon>
        <taxon>Poeae</taxon>
        <taxon>Poeae Chloroplast Group 1 (Aveneae type)</taxon>
        <taxon>Aveninae</taxon>
        <taxon>Avena</taxon>
    </lineage>
</organism>
<name>A0ACD5X985_AVESA</name>
<sequence>MTALPTSRGGAATQDRGAPASTSRRATATTAASRMMARTIPATRRSTATLACRTAKRVTVEASTLAPPTTAGHRGFRRSSPRRRQRRVSVLPRQYIAFTMNASVCQMLRPSLVVPWAQQKPHLVVFHTNRHHQRRLVVPKAQLTTSGANNDMFKDAVKPWFSLFGMSVTDAHKEFPETMWNVFGDSLETLRSKDLELNQNRWSTDADFDSGFVESIAFDKDLYKYAILGCKTNVDKIMNGGAISASDRDKIIHCLESIEHAIGLGKFEWIDGADTYTNIVEALPDKFGNIPKDLVRTNKFDNCLMILEMWCKGYIDEIRTQMKQLQVALVLFALRIDCLDNCGRRKVQDNTFLESLVLPNLKTLEHDASDLRALLGFIYSSSDGVINLRNRFPEESSLSKRSTMAEFARSINYCIPNHLVRLLKMFIPTSKLILIRPHGEALEYWEKLQEFTKDEHMRGREHRQLALSKCLNLGTGELPQDCEIQDAKFHLFSSANFVLEMIKLCIECVENYSDDLNKVQIPHPRGYDDVMGFAHFLTSKGVALETAYAVVHLCLEKRVQPSKLTSEELAQIDFPRERAHVLLHDKERVFHKYTQQDLDSCKRLIRWCCKLRIRPDTVFERYTIYF</sequence>
<proteinExistence type="predicted"/>
<dbReference type="EnsemblPlants" id="AVESA.00010b.r2.4DG0759670.1">
    <property type="protein sequence ID" value="AVESA.00010b.r2.4DG0759670.1.CDS"/>
    <property type="gene ID" value="AVESA.00010b.r2.4DG0759670"/>
</dbReference>
<protein>
    <submittedName>
        <fullName evidence="1">Uncharacterized protein</fullName>
    </submittedName>
</protein>
<dbReference type="Proteomes" id="UP001732700">
    <property type="component" value="Chromosome 4D"/>
</dbReference>
<reference evidence="1" key="1">
    <citation type="submission" date="2021-05" db="EMBL/GenBank/DDBJ databases">
        <authorList>
            <person name="Scholz U."/>
            <person name="Mascher M."/>
            <person name="Fiebig A."/>
        </authorList>
    </citation>
    <scope>NUCLEOTIDE SEQUENCE [LARGE SCALE GENOMIC DNA]</scope>
</reference>
<keyword evidence="2" id="KW-1185">Reference proteome</keyword>
<reference evidence="1" key="2">
    <citation type="submission" date="2025-09" db="UniProtKB">
        <authorList>
            <consortium name="EnsemblPlants"/>
        </authorList>
    </citation>
    <scope>IDENTIFICATION</scope>
</reference>
<evidence type="ECO:0000313" key="2">
    <source>
        <dbReference type="Proteomes" id="UP001732700"/>
    </source>
</evidence>